<dbReference type="GO" id="GO:0003676">
    <property type="term" value="F:nucleic acid binding"/>
    <property type="evidence" value="ECO:0007669"/>
    <property type="project" value="InterPro"/>
</dbReference>
<dbReference type="GO" id="GO:0004523">
    <property type="term" value="F:RNA-DNA hybrid ribonuclease activity"/>
    <property type="evidence" value="ECO:0007669"/>
    <property type="project" value="InterPro"/>
</dbReference>
<evidence type="ECO:0000313" key="2">
    <source>
        <dbReference type="EMBL" id="KAK1307937.1"/>
    </source>
</evidence>
<organism evidence="2 3">
    <name type="scientific">Acorus calamus</name>
    <name type="common">Sweet flag</name>
    <dbReference type="NCBI Taxonomy" id="4465"/>
    <lineage>
        <taxon>Eukaryota</taxon>
        <taxon>Viridiplantae</taxon>
        <taxon>Streptophyta</taxon>
        <taxon>Embryophyta</taxon>
        <taxon>Tracheophyta</taxon>
        <taxon>Spermatophyta</taxon>
        <taxon>Magnoliopsida</taxon>
        <taxon>Liliopsida</taxon>
        <taxon>Acoraceae</taxon>
        <taxon>Acorus</taxon>
    </lineage>
</organism>
<dbReference type="InterPro" id="IPR036397">
    <property type="entry name" value="RNaseH_sf"/>
</dbReference>
<keyword evidence="3" id="KW-1185">Reference proteome</keyword>
<dbReference type="InterPro" id="IPR002156">
    <property type="entry name" value="RNaseH_domain"/>
</dbReference>
<dbReference type="InterPro" id="IPR000477">
    <property type="entry name" value="RT_dom"/>
</dbReference>
<dbReference type="InterPro" id="IPR044730">
    <property type="entry name" value="RNase_H-like_dom_plant"/>
</dbReference>
<dbReference type="Proteomes" id="UP001180020">
    <property type="component" value="Unassembled WGS sequence"/>
</dbReference>
<protein>
    <recommendedName>
        <fullName evidence="1">Reverse transcriptase domain-containing protein</fullName>
    </recommendedName>
</protein>
<proteinExistence type="predicted"/>
<dbReference type="SUPFAM" id="SSF53098">
    <property type="entry name" value="Ribonuclease H-like"/>
    <property type="match status" value="1"/>
</dbReference>
<reference evidence="2" key="2">
    <citation type="submission" date="2023-06" db="EMBL/GenBank/DDBJ databases">
        <authorList>
            <person name="Ma L."/>
            <person name="Liu K.-W."/>
            <person name="Li Z."/>
            <person name="Hsiao Y.-Y."/>
            <person name="Qi Y."/>
            <person name="Fu T."/>
            <person name="Tang G."/>
            <person name="Zhang D."/>
            <person name="Sun W.-H."/>
            <person name="Liu D.-K."/>
            <person name="Li Y."/>
            <person name="Chen G.-Z."/>
            <person name="Liu X.-D."/>
            <person name="Liao X.-Y."/>
            <person name="Jiang Y.-T."/>
            <person name="Yu X."/>
            <person name="Hao Y."/>
            <person name="Huang J."/>
            <person name="Zhao X.-W."/>
            <person name="Ke S."/>
            <person name="Chen Y.-Y."/>
            <person name="Wu W.-L."/>
            <person name="Hsu J.-L."/>
            <person name="Lin Y.-F."/>
            <person name="Huang M.-D."/>
            <person name="Li C.-Y."/>
            <person name="Huang L."/>
            <person name="Wang Z.-W."/>
            <person name="Zhao X."/>
            <person name="Zhong W.-Y."/>
            <person name="Peng D.-H."/>
            <person name="Ahmad S."/>
            <person name="Lan S."/>
            <person name="Zhang J.-S."/>
            <person name="Tsai W.-C."/>
            <person name="Van De Peer Y."/>
            <person name="Liu Z.-J."/>
        </authorList>
    </citation>
    <scope>NUCLEOTIDE SEQUENCE</scope>
    <source>
        <strain evidence="2">CP</strain>
        <tissue evidence="2">Leaves</tissue>
    </source>
</reference>
<name>A0AAV9E427_ACOCL</name>
<dbReference type="Pfam" id="PF13966">
    <property type="entry name" value="zf-RVT"/>
    <property type="match status" value="1"/>
</dbReference>
<dbReference type="PANTHER" id="PTHR33116">
    <property type="entry name" value="REVERSE TRANSCRIPTASE ZINC-BINDING DOMAIN-CONTAINING PROTEIN-RELATED-RELATED"/>
    <property type="match status" value="1"/>
</dbReference>
<accession>A0AAV9E427</accession>
<dbReference type="Pfam" id="PF00078">
    <property type="entry name" value="RVT_1"/>
    <property type="match status" value="1"/>
</dbReference>
<dbReference type="InterPro" id="IPR026960">
    <property type="entry name" value="RVT-Znf"/>
</dbReference>
<reference evidence="2" key="1">
    <citation type="journal article" date="2023" name="Nat. Commun.">
        <title>Diploid and tetraploid genomes of Acorus and the evolution of monocots.</title>
        <authorList>
            <person name="Ma L."/>
            <person name="Liu K.W."/>
            <person name="Li Z."/>
            <person name="Hsiao Y.Y."/>
            <person name="Qi Y."/>
            <person name="Fu T."/>
            <person name="Tang G.D."/>
            <person name="Zhang D."/>
            <person name="Sun W.H."/>
            <person name="Liu D.K."/>
            <person name="Li Y."/>
            <person name="Chen G.Z."/>
            <person name="Liu X.D."/>
            <person name="Liao X.Y."/>
            <person name="Jiang Y.T."/>
            <person name="Yu X."/>
            <person name="Hao Y."/>
            <person name="Huang J."/>
            <person name="Zhao X.W."/>
            <person name="Ke S."/>
            <person name="Chen Y.Y."/>
            <person name="Wu W.L."/>
            <person name="Hsu J.L."/>
            <person name="Lin Y.F."/>
            <person name="Huang M.D."/>
            <person name="Li C.Y."/>
            <person name="Huang L."/>
            <person name="Wang Z.W."/>
            <person name="Zhao X."/>
            <person name="Zhong W.Y."/>
            <person name="Peng D.H."/>
            <person name="Ahmad S."/>
            <person name="Lan S."/>
            <person name="Zhang J.S."/>
            <person name="Tsai W.C."/>
            <person name="Van de Peer Y."/>
            <person name="Liu Z.J."/>
        </authorList>
    </citation>
    <scope>NUCLEOTIDE SEQUENCE</scope>
    <source>
        <strain evidence="2">CP</strain>
    </source>
</reference>
<gene>
    <name evidence="2" type="ORF">QJS10_CPA09g00577</name>
</gene>
<dbReference type="PROSITE" id="PS50878">
    <property type="entry name" value="RT_POL"/>
    <property type="match status" value="1"/>
</dbReference>
<evidence type="ECO:0000259" key="1">
    <source>
        <dbReference type="PROSITE" id="PS50878"/>
    </source>
</evidence>
<evidence type="ECO:0000313" key="3">
    <source>
        <dbReference type="Proteomes" id="UP001180020"/>
    </source>
</evidence>
<dbReference type="PANTHER" id="PTHR33116:SF78">
    <property type="entry name" value="OS12G0587133 PROTEIN"/>
    <property type="match status" value="1"/>
</dbReference>
<comment type="caution">
    <text evidence="2">The sequence shown here is derived from an EMBL/GenBank/DDBJ whole genome shotgun (WGS) entry which is preliminary data.</text>
</comment>
<dbReference type="InterPro" id="IPR012337">
    <property type="entry name" value="RNaseH-like_sf"/>
</dbReference>
<dbReference type="AlphaFoldDB" id="A0AAV9E427"/>
<dbReference type="Gene3D" id="3.30.420.10">
    <property type="entry name" value="Ribonuclease H-like superfamily/Ribonuclease H"/>
    <property type="match status" value="1"/>
</dbReference>
<dbReference type="CDD" id="cd06222">
    <property type="entry name" value="RNase_H_like"/>
    <property type="match status" value="1"/>
</dbReference>
<feature type="domain" description="Reverse transcriptase" evidence="1">
    <location>
        <begin position="1"/>
        <end position="92"/>
    </location>
</feature>
<dbReference type="EMBL" id="JAUJYO010000009">
    <property type="protein sequence ID" value="KAK1307937.1"/>
    <property type="molecule type" value="Genomic_DNA"/>
</dbReference>
<sequence length="713" mass="80430">MEGRIEPYLKGRVQISHLIFADDLILFSNGSPNSARGINSLFRDFAESSGLKLNPAKSQAFLSKTFSAPTEFIASLGIKAGTLPVRYLGLPLLDKALSHSSCLPLLDKLRARIMGWKGHLLSFAGRVELVKTVLNSLQIFWSASFLLPQKTMAAVEKLFRCFLWGGPTLKKAMHHVDWKTICLPKQEGGLGIKGLKDWAKGSLGAKFWEIATRRSSLWVDWIYCRYIKSGSIWRISCASGSTKSWKAILSAREWIQPAVKFLIFSGREVNLWDDPWIAGKGLSDWLGETSYIFGPPKLASVAKLIHNDHWRKPQRWPPTLSALWEEISEEEVGGTGTDILIWPHSRSGSLSNSQAWEAVRNRSPKMEWTKLLWHSHQASKHSCCTWMASLNKSPTLDVLFKRGLVQDTRCKLCNREEETCSHLFLHCSYSAFIWTVILRHLGMKYIRQPNLASLLTWLIDRVPGGAPRTIMESAVTSTTWWIWSERNSRLRRGRSRHKTIICKLIMDTVKVLLRGKKMQEELSPQMLTLASTWGVPILQKQSTTTYIKWFPPEVGWAKSNSDGALSPDRAGYGALLRDNGGSFIEGIAVQCPRSSINILELKGFYEGIKLALKHRKTRLWLEGDSKTAVAWINGMGSPPWQAYRPLTAVRHALTSLSLWKASHICREANQPADLLAALRTQDGEESIPPGVIWNDFQTLIRTDAEGHPYPRIK</sequence>
<dbReference type="Pfam" id="PF13456">
    <property type="entry name" value="RVT_3"/>
    <property type="match status" value="1"/>
</dbReference>